<accession>A0A9Q9IQQ6</accession>
<sequence length="66" mass="6933">MDATGQVAGAGDAEAQIRQVFVNLAADAAPASSRRHLRRAAAPPRARTVPMVRGSSAPLQTAHWSR</sequence>
<dbReference type="Proteomes" id="UP001058003">
    <property type="component" value="Chromosome"/>
</dbReference>
<feature type="compositionally biased region" description="Polar residues" evidence="1">
    <location>
        <begin position="57"/>
        <end position="66"/>
    </location>
</feature>
<dbReference type="EMBL" id="CP073767">
    <property type="protein sequence ID" value="UWZ58102.1"/>
    <property type="molecule type" value="Genomic_DNA"/>
</dbReference>
<proteinExistence type="predicted"/>
<evidence type="ECO:0000313" key="3">
    <source>
        <dbReference type="Proteomes" id="UP001058003"/>
    </source>
</evidence>
<name>A0A9Q9IQQ6_9ACTN</name>
<dbReference type="KEGG" id="daur:Daura_19195"/>
<evidence type="ECO:0000313" key="2">
    <source>
        <dbReference type="EMBL" id="UWZ58102.1"/>
    </source>
</evidence>
<feature type="region of interest" description="Disordered" evidence="1">
    <location>
        <begin position="28"/>
        <end position="66"/>
    </location>
</feature>
<protein>
    <submittedName>
        <fullName evidence="2">Uncharacterized protein</fullName>
    </submittedName>
</protein>
<reference evidence="2" key="1">
    <citation type="submission" date="2021-04" db="EMBL/GenBank/DDBJ databases">
        <title>Dactylosporangium aurantiacum NRRL B-8018 full assembly.</title>
        <authorList>
            <person name="Hartkoorn R.C."/>
            <person name="Beaudoing E."/>
            <person name="Hot D."/>
        </authorList>
    </citation>
    <scope>NUCLEOTIDE SEQUENCE</scope>
    <source>
        <strain evidence="2">NRRL B-8018</strain>
    </source>
</reference>
<gene>
    <name evidence="2" type="ORF">Daura_19195</name>
</gene>
<keyword evidence="3" id="KW-1185">Reference proteome</keyword>
<dbReference type="AlphaFoldDB" id="A0A9Q9IQQ6"/>
<evidence type="ECO:0000256" key="1">
    <source>
        <dbReference type="SAM" id="MobiDB-lite"/>
    </source>
</evidence>
<organism evidence="2 3">
    <name type="scientific">Dactylosporangium aurantiacum</name>
    <dbReference type="NCBI Taxonomy" id="35754"/>
    <lineage>
        <taxon>Bacteria</taxon>
        <taxon>Bacillati</taxon>
        <taxon>Actinomycetota</taxon>
        <taxon>Actinomycetes</taxon>
        <taxon>Micromonosporales</taxon>
        <taxon>Micromonosporaceae</taxon>
        <taxon>Dactylosporangium</taxon>
    </lineage>
</organism>